<accession>A0A930BSB9</accession>
<evidence type="ECO:0000313" key="1">
    <source>
        <dbReference type="EMBL" id="MBF1165203.1"/>
    </source>
</evidence>
<dbReference type="InterPro" id="IPR042252">
    <property type="entry name" value="MtfA_N"/>
</dbReference>
<dbReference type="SUPFAM" id="SSF55486">
    <property type="entry name" value="Metalloproteases ('zincins'), catalytic domain"/>
    <property type="match status" value="1"/>
</dbReference>
<comment type="caution">
    <text evidence="1">The sequence shown here is derived from an EMBL/GenBank/DDBJ whole genome shotgun (WGS) entry which is preliminary data.</text>
</comment>
<sequence length="261" mass="28999">MIGLLDKLRGHKRQPIPDALWAATVSALPFLDILPPDEQRQLRTLAEDFLAEKEFSAAGGLELSDEICVAIAAQGCLPILKLGLKAYRDWVGIIVYPDEFVVRRRFEDETGIVHEYDDVLSGEAWEGGPLIVSWHDVKMAGDGYNVVIHEFAHKLDMLNGDADGMPALHSDLDASEWETIFFAAYDDFCARVDSGEETLIDPYASETPGEFFAVLSESFFEIPDVVAGEYTDLYDLLRRYYRQDPLARLTKAASASSTAAS</sequence>
<protein>
    <submittedName>
        <fullName evidence="1">Zinc-dependent peptidase</fullName>
    </submittedName>
</protein>
<dbReference type="EMBL" id="JABZMI010000166">
    <property type="protein sequence ID" value="MBF1165203.1"/>
    <property type="molecule type" value="Genomic_DNA"/>
</dbReference>
<dbReference type="PANTHER" id="PTHR30164">
    <property type="entry name" value="MTFA PEPTIDASE"/>
    <property type="match status" value="1"/>
</dbReference>
<dbReference type="GO" id="GO:0008237">
    <property type="term" value="F:metallopeptidase activity"/>
    <property type="evidence" value="ECO:0007669"/>
    <property type="project" value="InterPro"/>
</dbReference>
<proteinExistence type="predicted"/>
<name>A0A930BSB9_9RHOO</name>
<dbReference type="InterPro" id="IPR010384">
    <property type="entry name" value="MtfA_fam"/>
</dbReference>
<dbReference type="InterPro" id="IPR024079">
    <property type="entry name" value="MetalloPept_cat_dom_sf"/>
</dbReference>
<dbReference type="AlphaFoldDB" id="A0A930BSB9"/>
<dbReference type="Gene3D" id="3.40.390.10">
    <property type="entry name" value="Collagenase (Catalytic Domain)"/>
    <property type="match status" value="1"/>
</dbReference>
<organism evidence="1 2">
    <name type="scientific">Dechloromonas agitata</name>
    <dbReference type="NCBI Taxonomy" id="73030"/>
    <lineage>
        <taxon>Bacteria</taxon>
        <taxon>Pseudomonadati</taxon>
        <taxon>Pseudomonadota</taxon>
        <taxon>Betaproteobacteria</taxon>
        <taxon>Rhodocyclales</taxon>
        <taxon>Azonexaceae</taxon>
        <taxon>Dechloromonas</taxon>
    </lineage>
</organism>
<dbReference type="CDD" id="cd20169">
    <property type="entry name" value="Peptidase_M90_mtfA"/>
    <property type="match status" value="1"/>
</dbReference>
<dbReference type="FunFam" id="3.40.390.10:FF:000012">
    <property type="entry name" value="Protein MtfA"/>
    <property type="match status" value="1"/>
</dbReference>
<dbReference type="Proteomes" id="UP000718593">
    <property type="component" value="Unassembled WGS sequence"/>
</dbReference>
<dbReference type="Gene3D" id="1.10.472.150">
    <property type="entry name" value="Glucose-regulated metallo-peptidase M90, N-terminal domain"/>
    <property type="match status" value="1"/>
</dbReference>
<dbReference type="Pfam" id="PF06167">
    <property type="entry name" value="Peptidase_M90"/>
    <property type="match status" value="1"/>
</dbReference>
<reference evidence="1" key="1">
    <citation type="submission" date="2020-04" db="EMBL/GenBank/DDBJ databases">
        <title>Deep metagenomics examines the oral microbiome during advanced dental caries in children, revealing novel taxa and co-occurrences with host molecules.</title>
        <authorList>
            <person name="Baker J.L."/>
            <person name="Morton J.T."/>
            <person name="Dinis M."/>
            <person name="Alvarez R."/>
            <person name="Tran N.C."/>
            <person name="Knight R."/>
            <person name="Edlund A."/>
        </authorList>
    </citation>
    <scope>NUCLEOTIDE SEQUENCE</scope>
    <source>
        <strain evidence="1">JCVI_32_bin.24</strain>
    </source>
</reference>
<dbReference type="GO" id="GO:0005829">
    <property type="term" value="C:cytosol"/>
    <property type="evidence" value="ECO:0007669"/>
    <property type="project" value="TreeGrafter"/>
</dbReference>
<dbReference type="PANTHER" id="PTHR30164:SF2">
    <property type="entry name" value="PROTEIN MTFA"/>
    <property type="match status" value="1"/>
</dbReference>
<gene>
    <name evidence="1" type="ORF">HXL68_09185</name>
</gene>
<dbReference type="GO" id="GO:0004177">
    <property type="term" value="F:aminopeptidase activity"/>
    <property type="evidence" value="ECO:0007669"/>
    <property type="project" value="TreeGrafter"/>
</dbReference>
<evidence type="ECO:0000313" key="2">
    <source>
        <dbReference type="Proteomes" id="UP000718593"/>
    </source>
</evidence>